<feature type="region of interest" description="Disordered" evidence="1">
    <location>
        <begin position="215"/>
        <end position="440"/>
    </location>
</feature>
<feature type="region of interest" description="Disordered" evidence="1">
    <location>
        <begin position="1"/>
        <end position="155"/>
    </location>
</feature>
<accession>A0A2S5BC91</accession>
<feature type="compositionally biased region" description="Low complexity" evidence="1">
    <location>
        <begin position="291"/>
        <end position="325"/>
    </location>
</feature>
<feature type="compositionally biased region" description="Basic and acidic residues" evidence="1">
    <location>
        <begin position="337"/>
        <end position="346"/>
    </location>
</feature>
<evidence type="ECO:0000313" key="2">
    <source>
        <dbReference type="EMBL" id="POY74399.1"/>
    </source>
</evidence>
<comment type="caution">
    <text evidence="2">The sequence shown here is derived from an EMBL/GenBank/DDBJ whole genome shotgun (WGS) entry which is preliminary data.</text>
</comment>
<evidence type="ECO:0000313" key="3">
    <source>
        <dbReference type="Proteomes" id="UP000237144"/>
    </source>
</evidence>
<feature type="compositionally biased region" description="Basic and acidic residues" evidence="1">
    <location>
        <begin position="492"/>
        <end position="502"/>
    </location>
</feature>
<gene>
    <name evidence="2" type="ORF">BMF94_2593</name>
</gene>
<dbReference type="AlphaFoldDB" id="A0A2S5BC91"/>
<sequence>MAAAVMRAMSFGASSSSSSSAANSASSPASSRGRDGNPRSPSRSRSRSSSKQRPGGKGALDDGDDEGGAALSRTSSVLLSSAPEVQPQSILLNPSTTRSPPLSPAQAAVSSSLTGRVDDDLDLDDLQSPTPRPGYARSTSTSSVGSYNGVPVTPMSAGFPTGAALLAARNAVPSAHTSPNRPPNLQRASKIRFAPLPEIRPRAYSTGRNVWIVEEDDPSASSGRRQRLVRVNGEYDDDDEDFTGDSDFARFDDDSALGTSPSNSLMKWGSWTEALGLTPSTSRRSADEDALSLTSSVSPSSESGLSAAFGSPGSGGSSKKILKALGLGGKTAKTKRTGKEDDDHLTRTSSTESHGSHGRRASVSEGTAPPRPPGSTGIPMQRSSTWEIGDMPEPKGPEIAGERGAGPVYYASPARTSRRRAQYPPVAQGRNRRSRPRGNVAVEEPAFEEWGAVGVGSNAKKRSVVGSAPSDRGFDEDDDGTGMAWLRRRRLQREQEERERALQEVALAETSTQTESAQAPAPLQLSDPNEVPAETTIAEENQDTLTRDPTQRGPADEDRRMPLPFLIRTPPSRSGTVDSTVSTASTIRPSSPVTSIKPSGLSATRPVLAVDTHAETASEIEPQEEHAPLSPGEIGDEEDEVAIESESDSSEAESEDDDLDEEELAREEALAEEARRMAKSMGLFRSPVRDLLACEADQGQHCAGAERYHSARHENQLKVVDA</sequence>
<feature type="compositionally biased region" description="Basic and acidic residues" evidence="1">
    <location>
        <begin position="545"/>
        <end position="561"/>
    </location>
</feature>
<proteinExistence type="predicted"/>
<feature type="compositionally biased region" description="Polar residues" evidence="1">
    <location>
        <begin position="571"/>
        <end position="597"/>
    </location>
</feature>
<dbReference type="EMBL" id="PJQD01000025">
    <property type="protein sequence ID" value="POY74399.1"/>
    <property type="molecule type" value="Genomic_DNA"/>
</dbReference>
<organism evidence="2 3">
    <name type="scientific">Rhodotorula taiwanensis</name>
    <dbReference type="NCBI Taxonomy" id="741276"/>
    <lineage>
        <taxon>Eukaryota</taxon>
        <taxon>Fungi</taxon>
        <taxon>Dikarya</taxon>
        <taxon>Basidiomycota</taxon>
        <taxon>Pucciniomycotina</taxon>
        <taxon>Microbotryomycetes</taxon>
        <taxon>Sporidiobolales</taxon>
        <taxon>Sporidiobolaceae</taxon>
        <taxon>Rhodotorula</taxon>
    </lineage>
</organism>
<feature type="compositionally biased region" description="Polar residues" evidence="1">
    <location>
        <begin position="86"/>
        <end position="100"/>
    </location>
</feature>
<dbReference type="STRING" id="741276.A0A2S5BC91"/>
<feature type="region of interest" description="Disordered" evidence="1">
    <location>
        <begin position="459"/>
        <end position="665"/>
    </location>
</feature>
<dbReference type="Proteomes" id="UP000237144">
    <property type="component" value="Unassembled WGS sequence"/>
</dbReference>
<feature type="compositionally biased region" description="Acidic residues" evidence="1">
    <location>
        <begin position="234"/>
        <end position="244"/>
    </location>
</feature>
<name>A0A2S5BC91_9BASI</name>
<feature type="compositionally biased region" description="Low complexity" evidence="1">
    <location>
        <begin position="13"/>
        <end position="31"/>
    </location>
</feature>
<keyword evidence="3" id="KW-1185">Reference proteome</keyword>
<feature type="compositionally biased region" description="Polar residues" evidence="1">
    <location>
        <begin position="137"/>
        <end position="146"/>
    </location>
</feature>
<reference evidence="2 3" key="1">
    <citation type="journal article" date="2018" name="Front. Microbiol.">
        <title>Prospects for Fungal Bioremediation of Acidic Radioactive Waste Sites: Characterization and Genome Sequence of Rhodotorula taiwanensis MD1149.</title>
        <authorList>
            <person name="Tkavc R."/>
            <person name="Matrosova V.Y."/>
            <person name="Grichenko O.E."/>
            <person name="Gostincar C."/>
            <person name="Volpe R.P."/>
            <person name="Klimenkova P."/>
            <person name="Gaidamakova E.K."/>
            <person name="Zhou C.E."/>
            <person name="Stewart B.J."/>
            <person name="Lyman M.G."/>
            <person name="Malfatti S.A."/>
            <person name="Rubinfeld B."/>
            <person name="Courtot M."/>
            <person name="Singh J."/>
            <person name="Dalgard C.L."/>
            <person name="Hamilton T."/>
            <person name="Frey K.G."/>
            <person name="Gunde-Cimerman N."/>
            <person name="Dugan L."/>
            <person name="Daly M.J."/>
        </authorList>
    </citation>
    <scope>NUCLEOTIDE SEQUENCE [LARGE SCALE GENOMIC DNA]</scope>
    <source>
        <strain evidence="2 3">MD1149</strain>
    </source>
</reference>
<dbReference type="OrthoDB" id="2530058at2759"/>
<evidence type="ECO:0000256" key="1">
    <source>
        <dbReference type="SAM" id="MobiDB-lite"/>
    </source>
</evidence>
<feature type="compositionally biased region" description="Acidic residues" evidence="1">
    <location>
        <begin position="634"/>
        <end position="665"/>
    </location>
</feature>
<protein>
    <submittedName>
        <fullName evidence="2">Uncharacterized protein</fullName>
    </submittedName>
</protein>